<protein>
    <submittedName>
        <fullName evidence="1">Truncated putative e1F-2alpha-like protein</fullName>
    </submittedName>
</protein>
<organism evidence="1 2">
    <name type="scientific">Frog virus 3</name>
    <name type="common">FV-3</name>
    <dbReference type="NCBI Taxonomy" id="10493"/>
    <lineage>
        <taxon>Viruses</taxon>
        <taxon>Varidnaviria</taxon>
        <taxon>Bamfordvirae</taxon>
        <taxon>Nucleocytoviricota</taxon>
        <taxon>Megaviricetes</taxon>
        <taxon>Pimascovirales</taxon>
        <taxon>Pimascovirales incertae sedis</taxon>
        <taxon>Iridoviridae</taxon>
        <taxon>Alphairidovirinae</taxon>
        <taxon>Ranavirus</taxon>
        <taxon>Ranavirus rana1</taxon>
    </lineage>
</organism>
<organismHost>
    <name type="scientific">Dryophytes versicolor</name>
    <name type="common">chameleon treefrog</name>
    <dbReference type="NCBI Taxonomy" id="30343"/>
</organismHost>
<evidence type="ECO:0000313" key="1">
    <source>
        <dbReference type="EMBL" id="QDZ45973.1"/>
    </source>
</evidence>
<organismHost>
    <name type="scientific">Lithobates pipiens</name>
    <name type="common">Northern leopard frog</name>
    <name type="synonym">Rana pipiens</name>
    <dbReference type="NCBI Taxonomy" id="8404"/>
</organismHost>
<proteinExistence type="predicted"/>
<reference evidence="1 2" key="1">
    <citation type="journal article" date="2019" name="J. Virol.">
        <title>Frog virus 3 genomes reveal prevalent recombination between Ranavirus lineages and their origin in Canada.</title>
        <authorList>
            <person name="Vilaca S.T."/>
            <person name="Bienentreu J.F."/>
            <person name="Brunetti C.R."/>
            <person name="Lesbarreres D."/>
            <person name="Murray D.L."/>
            <person name="Kyle C.J."/>
        </authorList>
    </citation>
    <scope>NUCLEOTIDE SEQUENCE [LARGE SCALE GENOMIC DNA]</scope>
    <source>
        <strain evidence="1 2">Z994</strain>
    </source>
</reference>
<organismHost>
    <name type="scientific">Oophaga pumilio</name>
    <name type="common">strawberry poison frog</name>
    <dbReference type="NCBI Taxonomy" id="51950"/>
</organismHost>
<gene>
    <name evidence="1" type="ORF">026</name>
</gene>
<evidence type="ECO:0000313" key="2">
    <source>
        <dbReference type="Proteomes" id="UP000321396"/>
    </source>
</evidence>
<dbReference type="EMBL" id="MK959621">
    <property type="protein sequence ID" value="QDZ45973.1"/>
    <property type="molecule type" value="Genomic_DNA"/>
</dbReference>
<dbReference type="Proteomes" id="UP000321396">
    <property type="component" value="Segment"/>
</dbReference>
<organismHost>
    <name type="scientific">Lithobates sylvaticus</name>
    <name type="common">Wood frog</name>
    <name type="synonym">Rana sylvatica</name>
    <dbReference type="NCBI Taxonomy" id="45438"/>
</organismHost>
<accession>A0A5B8P3I2</accession>
<organismHost>
    <name type="scientific">Notophthalmus viridescens</name>
    <name type="common">Eastern newt</name>
    <name type="synonym">Triturus viridescens</name>
    <dbReference type="NCBI Taxonomy" id="8316"/>
</organismHost>
<sequence length="103" mass="11276">MFRLGVFKTLANAYGAMKEMRPDSGVNVAVYPPKRGVVAVTVMAGDSEAAYWGLHTVLSEVREVVKAAGEDCAPLCKKKLYRAEETISLFPSVPEADWKGLRE</sequence>
<name>A0A5B8P3I2_FRG3V</name>